<dbReference type="EMBL" id="JABVCQ010000020">
    <property type="protein sequence ID" value="MBB1126523.1"/>
    <property type="molecule type" value="Genomic_DNA"/>
</dbReference>
<gene>
    <name evidence="1" type="ORF">HUK38_09795</name>
</gene>
<dbReference type="SUPFAM" id="SSF53163">
    <property type="entry name" value="HybD-like"/>
    <property type="match status" value="1"/>
</dbReference>
<dbReference type="Proteomes" id="UP000548632">
    <property type="component" value="Unassembled WGS sequence"/>
</dbReference>
<dbReference type="GO" id="GO:0008047">
    <property type="term" value="F:enzyme activator activity"/>
    <property type="evidence" value="ECO:0007669"/>
    <property type="project" value="InterPro"/>
</dbReference>
<dbReference type="InterPro" id="IPR023430">
    <property type="entry name" value="Pept_HybD-like_dom_sf"/>
</dbReference>
<dbReference type="AlphaFoldDB" id="A0A839HC45"/>
<keyword evidence="1" id="KW-0378">Hydrolase</keyword>
<dbReference type="PANTHER" id="PTHR30302">
    <property type="entry name" value="HYDROGENASE 1 MATURATION PROTEASE"/>
    <property type="match status" value="1"/>
</dbReference>
<protein>
    <submittedName>
        <fullName evidence="1">Hydrogenase maturation protease</fullName>
    </submittedName>
</protein>
<dbReference type="GO" id="GO:0016485">
    <property type="term" value="P:protein processing"/>
    <property type="evidence" value="ECO:0007669"/>
    <property type="project" value="TreeGrafter"/>
</dbReference>
<evidence type="ECO:0000313" key="2">
    <source>
        <dbReference type="Proteomes" id="UP000548632"/>
    </source>
</evidence>
<dbReference type="Gene3D" id="3.40.50.1450">
    <property type="entry name" value="HybD-like"/>
    <property type="match status" value="1"/>
</dbReference>
<dbReference type="GO" id="GO:0004175">
    <property type="term" value="F:endopeptidase activity"/>
    <property type="evidence" value="ECO:0007669"/>
    <property type="project" value="TreeGrafter"/>
</dbReference>
<evidence type="ECO:0000313" key="1">
    <source>
        <dbReference type="EMBL" id="MBB1126523.1"/>
    </source>
</evidence>
<reference evidence="1 2" key="1">
    <citation type="journal article" date="2020" name="Arch. Microbiol.">
        <title>The genome sequence of the giant phototrophic gammaproteobacterium Thiospirillum jenense gives insight into its physiological properties and phylogenetic relationships.</title>
        <authorList>
            <person name="Imhoff J.F."/>
            <person name="Meyer T.E."/>
            <person name="Kyndt J.A."/>
        </authorList>
    </citation>
    <scope>NUCLEOTIDE SEQUENCE [LARGE SCALE GENOMIC DNA]</scope>
    <source>
        <strain evidence="1 2">DSM 216</strain>
    </source>
</reference>
<accession>A0A839HC45</accession>
<keyword evidence="1" id="KW-0645">Protease</keyword>
<name>A0A839HC45_9GAMM</name>
<keyword evidence="2" id="KW-1185">Reference proteome</keyword>
<dbReference type="NCBIfam" id="TIGR00072">
    <property type="entry name" value="hydrog_prot"/>
    <property type="match status" value="1"/>
</dbReference>
<proteinExistence type="predicted"/>
<dbReference type="PANTHER" id="PTHR30302:SF5">
    <property type="entry name" value="SLR1876 PROTEIN"/>
    <property type="match status" value="1"/>
</dbReference>
<sequence length="148" mass="15940">MTRILIIGYGNPIRGDDAIGPLVADQLSQCALPPGVKVIARHILTAELIAEFAELEQVIFLDAAINGIPGTVQCQCVTAEVFPPVVLGHFQTPTELLAWCAALYGRTPQAWLITAVGAEFNYMHYQLSPQAQAAVNPMIAEVMALLNK</sequence>
<comment type="caution">
    <text evidence="1">The sequence shown here is derived from an EMBL/GenBank/DDBJ whole genome shotgun (WGS) entry which is preliminary data.</text>
</comment>
<organism evidence="1 2">
    <name type="scientific">Thiospirillum jenense</name>
    <dbReference type="NCBI Taxonomy" id="1653858"/>
    <lineage>
        <taxon>Bacteria</taxon>
        <taxon>Pseudomonadati</taxon>
        <taxon>Pseudomonadota</taxon>
        <taxon>Gammaproteobacteria</taxon>
        <taxon>Chromatiales</taxon>
        <taxon>Chromatiaceae</taxon>
        <taxon>Thiospirillum</taxon>
    </lineage>
</organism>
<dbReference type="InterPro" id="IPR000671">
    <property type="entry name" value="Peptidase_A31"/>
</dbReference>